<gene>
    <name evidence="4" type="ORF">GCM10011518_22740</name>
</gene>
<dbReference type="Pfam" id="PF07715">
    <property type="entry name" value="Plug"/>
    <property type="match status" value="1"/>
</dbReference>
<accession>A0ABQ1UC00</accession>
<keyword evidence="5" id="KW-1185">Reference proteome</keyword>
<sequence>MKNVKLISLALSMLISFVLKAQEKTVTGKENSSEEKEMAPVTFAKPKDTIPNVKVSSNFAQATVRAPLIRSCASSISATKEPIYILDGEIINSSQFSKLNPSDIKGVKVLKGQDATSIYGNKAINGVVIITIKG</sequence>
<keyword evidence="2" id="KW-0732">Signal</keyword>
<dbReference type="PROSITE" id="PS52016">
    <property type="entry name" value="TONB_DEPENDENT_REC_3"/>
    <property type="match status" value="1"/>
</dbReference>
<comment type="subcellular location">
    <subcellularLocation>
        <location evidence="1">Cell outer membrane</location>
        <topology evidence="1">Multi-pass membrane protein</topology>
    </subcellularLocation>
</comment>
<keyword evidence="1" id="KW-0998">Cell outer membrane</keyword>
<feature type="domain" description="TonB-dependent receptor plug" evidence="3">
    <location>
        <begin position="49"/>
        <end position="127"/>
    </location>
</feature>
<feature type="chain" id="PRO_5047439788" description="TonB-dependent receptor plug domain-containing protein" evidence="2">
    <location>
        <begin position="22"/>
        <end position="134"/>
    </location>
</feature>
<dbReference type="InterPro" id="IPR039426">
    <property type="entry name" value="TonB-dep_rcpt-like"/>
</dbReference>
<proteinExistence type="inferred from homology"/>
<keyword evidence="1" id="KW-0813">Transport</keyword>
<evidence type="ECO:0000313" key="5">
    <source>
        <dbReference type="Proteomes" id="UP000655016"/>
    </source>
</evidence>
<dbReference type="InterPro" id="IPR037066">
    <property type="entry name" value="Plug_dom_sf"/>
</dbReference>
<dbReference type="EMBL" id="BMKP01000004">
    <property type="protein sequence ID" value="GGF12947.1"/>
    <property type="molecule type" value="Genomic_DNA"/>
</dbReference>
<name>A0ABQ1UC00_9FLAO</name>
<evidence type="ECO:0000313" key="4">
    <source>
        <dbReference type="EMBL" id="GGF12947.1"/>
    </source>
</evidence>
<keyword evidence="1" id="KW-1134">Transmembrane beta strand</keyword>
<evidence type="ECO:0000259" key="3">
    <source>
        <dbReference type="Pfam" id="PF07715"/>
    </source>
</evidence>
<feature type="signal peptide" evidence="2">
    <location>
        <begin position="1"/>
        <end position="21"/>
    </location>
</feature>
<keyword evidence="1" id="KW-0812">Transmembrane</keyword>
<dbReference type="RefSeq" id="WP_163394462.1">
    <property type="nucleotide sequence ID" value="NZ_BMKP01000004.1"/>
</dbReference>
<dbReference type="Gene3D" id="2.170.130.10">
    <property type="entry name" value="TonB-dependent receptor, plug domain"/>
    <property type="match status" value="1"/>
</dbReference>
<dbReference type="Proteomes" id="UP000655016">
    <property type="component" value="Unassembled WGS sequence"/>
</dbReference>
<evidence type="ECO:0000256" key="1">
    <source>
        <dbReference type="PROSITE-ProRule" id="PRU01360"/>
    </source>
</evidence>
<protein>
    <recommendedName>
        <fullName evidence="3">TonB-dependent receptor plug domain-containing protein</fullName>
    </recommendedName>
</protein>
<keyword evidence="1" id="KW-0472">Membrane</keyword>
<organism evidence="4 5">
    <name type="scientific">Flavobacterium limi</name>
    <dbReference type="NCBI Taxonomy" id="2045105"/>
    <lineage>
        <taxon>Bacteria</taxon>
        <taxon>Pseudomonadati</taxon>
        <taxon>Bacteroidota</taxon>
        <taxon>Flavobacteriia</taxon>
        <taxon>Flavobacteriales</taxon>
        <taxon>Flavobacteriaceae</taxon>
        <taxon>Flavobacterium</taxon>
    </lineage>
</organism>
<dbReference type="SUPFAM" id="SSF56935">
    <property type="entry name" value="Porins"/>
    <property type="match status" value="1"/>
</dbReference>
<dbReference type="InterPro" id="IPR012910">
    <property type="entry name" value="Plug_dom"/>
</dbReference>
<evidence type="ECO:0000256" key="2">
    <source>
        <dbReference type="SAM" id="SignalP"/>
    </source>
</evidence>
<comment type="caution">
    <text evidence="4">The sequence shown here is derived from an EMBL/GenBank/DDBJ whole genome shotgun (WGS) entry which is preliminary data.</text>
</comment>
<reference evidence="5" key="1">
    <citation type="journal article" date="2019" name="Int. J. Syst. Evol. Microbiol.">
        <title>The Global Catalogue of Microorganisms (GCM) 10K type strain sequencing project: providing services to taxonomists for standard genome sequencing and annotation.</title>
        <authorList>
            <consortium name="The Broad Institute Genomics Platform"/>
            <consortium name="The Broad Institute Genome Sequencing Center for Infectious Disease"/>
            <person name="Wu L."/>
            <person name="Ma J."/>
        </authorList>
    </citation>
    <scope>NUCLEOTIDE SEQUENCE [LARGE SCALE GENOMIC DNA]</scope>
    <source>
        <strain evidence="5">CGMCC 1.16060</strain>
    </source>
</reference>
<comment type="similarity">
    <text evidence="1">Belongs to the TonB-dependent receptor family.</text>
</comment>